<evidence type="ECO:0000313" key="2">
    <source>
        <dbReference type="EMBL" id="CAH1404593.1"/>
    </source>
</evidence>
<reference evidence="2" key="1">
    <citation type="submission" date="2022-01" db="EMBL/GenBank/DDBJ databases">
        <authorList>
            <person name="King R."/>
        </authorList>
    </citation>
    <scope>NUCLEOTIDE SEQUENCE</scope>
</reference>
<dbReference type="AlphaFoldDB" id="A0A9P0HL17"/>
<sequence length="165" mass="19193">MEDQYQKILEANQENVRYNTMLARAFIPLIPKQERDHAHRWMAKLSKIEGTPFDLKNKADYLWYFVMNAAHSQEMMPPFHAPPPTGDLPLLSSILPKEIYADVIDSSDRKSWWLEEPLVEGLNDEELQEDDLAFDFIPSEFARNQPSPKCNGSYVYACVFAPRRD</sequence>
<name>A0A9P0HL17_NEZVI</name>
<dbReference type="Proteomes" id="UP001152798">
    <property type="component" value="Chromosome 6"/>
</dbReference>
<protein>
    <recommendedName>
        <fullName evidence="1">DUF4485 domain-containing protein</fullName>
    </recommendedName>
</protein>
<gene>
    <name evidence="2" type="ORF">NEZAVI_LOCUS12974</name>
</gene>
<feature type="domain" description="DUF4485" evidence="1">
    <location>
        <begin position="14"/>
        <end position="93"/>
    </location>
</feature>
<evidence type="ECO:0000259" key="1">
    <source>
        <dbReference type="Pfam" id="PF14846"/>
    </source>
</evidence>
<keyword evidence="3" id="KW-1185">Reference proteome</keyword>
<evidence type="ECO:0000313" key="3">
    <source>
        <dbReference type="Proteomes" id="UP001152798"/>
    </source>
</evidence>
<proteinExistence type="predicted"/>
<dbReference type="EMBL" id="OV725082">
    <property type="protein sequence ID" value="CAH1404593.1"/>
    <property type="molecule type" value="Genomic_DNA"/>
</dbReference>
<dbReference type="InterPro" id="IPR027831">
    <property type="entry name" value="DUF4485"/>
</dbReference>
<organism evidence="2 3">
    <name type="scientific">Nezara viridula</name>
    <name type="common">Southern green stink bug</name>
    <name type="synonym">Cimex viridulus</name>
    <dbReference type="NCBI Taxonomy" id="85310"/>
    <lineage>
        <taxon>Eukaryota</taxon>
        <taxon>Metazoa</taxon>
        <taxon>Ecdysozoa</taxon>
        <taxon>Arthropoda</taxon>
        <taxon>Hexapoda</taxon>
        <taxon>Insecta</taxon>
        <taxon>Pterygota</taxon>
        <taxon>Neoptera</taxon>
        <taxon>Paraneoptera</taxon>
        <taxon>Hemiptera</taxon>
        <taxon>Heteroptera</taxon>
        <taxon>Panheteroptera</taxon>
        <taxon>Pentatomomorpha</taxon>
        <taxon>Pentatomoidea</taxon>
        <taxon>Pentatomidae</taxon>
        <taxon>Pentatominae</taxon>
        <taxon>Nezara</taxon>
    </lineage>
</organism>
<dbReference type="OrthoDB" id="6629291at2759"/>
<dbReference type="Pfam" id="PF14846">
    <property type="entry name" value="DUF4485"/>
    <property type="match status" value="1"/>
</dbReference>
<accession>A0A9P0HL17</accession>